<dbReference type="PROSITE" id="PS50157">
    <property type="entry name" value="ZINC_FINGER_C2H2_2"/>
    <property type="match status" value="1"/>
</dbReference>
<comment type="subcellular location">
    <subcellularLocation>
        <location evidence="1">Nucleus</location>
    </subcellularLocation>
</comment>
<sequence>MPQIKCPACDVSFSDVDECFRHVKVHKARVISCPECGVNFRSLESFKKHFRQRHFTKPVGPELRCHVDGCGFSDQNFLKISKHASVHILSGQPVFCPLGCRTSKPFATANALRIHQMYYHRNQPKLPTPTDETRGLPEVGQSRQEECMEVDTVVPETQESSQSGDLRRMEMIFGSLFLKLLSKNHVPDAAIQEIVLALGEVVLVQSNNVRKTTRAEASSLDTDETNRKCVEPCRDTSVLGRCFGPTGLFRSAYMRKKFFRTNFRFVEPVQVHLQRDKEHNECFYYYVPILETLKSMLEDEKLFDVAFRGRNTRPGYLSDYCDGLKFAKSDFFGNNTLNVFIYQDAAEVVNPLGNAAGRHKLLCVYMVLGNLPPHLRSLTENVQLVLICRNKDFMYFGPNRIFRRLIEDVKVLETEGIEVSRGSENVRVRGSIFTTLNDNLGAHQICGLTENFSRSPHFCRFCYINHSQFDADCLHQAAPRTPETHSQDLQVIEANQAAVPYQGVKRNTIFNELIHFNLFDFGAPPCVAHDLFEGWANFDLFLILRKLVADRVVKLNYLQARANFIFQKLKIKTKIDLDLTRKTKTIKAKACDIWHFIQILPLVLLKSSIDSTNPLCRMVLLIKNITDVVTSPIISTDHVYLLAALIREYLELRVGVFNDPLRPKHHYTTHYPKMIRWLGPLMSYCTLFCERKHCFFKRAVRSTLNYKNVLKFCTEHHQYYQGVLNEQGLRFEDKFALQTFLENYNDLPSTTKEELSAFGLLKPELIYVESGSYQGYNYRKDSFLFVKHDDYSESIVFLKLKLMIYDNEQNSIYMFGEKWSVVDIHERGILQANQNEEEIICQPIENFIDKTPIQSFIENNTEYLFITHALPLQ</sequence>
<dbReference type="Gene3D" id="3.30.160.60">
    <property type="entry name" value="Classic Zinc Finger"/>
    <property type="match status" value="1"/>
</dbReference>
<dbReference type="VEuPathDB" id="VectorBase:CPIJ012547"/>
<dbReference type="Proteomes" id="UP000002320">
    <property type="component" value="Unassembled WGS sequence"/>
</dbReference>
<evidence type="ECO:0000256" key="1">
    <source>
        <dbReference type="ARBA" id="ARBA00004123"/>
    </source>
</evidence>
<dbReference type="PANTHER" id="PTHR46179:SF13">
    <property type="entry name" value="C2H2-TYPE DOMAIN-CONTAINING PROTEIN"/>
    <property type="match status" value="1"/>
</dbReference>
<dbReference type="SMART" id="SM00355">
    <property type="entry name" value="ZnF_C2H2"/>
    <property type="match status" value="4"/>
</dbReference>
<evidence type="ECO:0000256" key="5">
    <source>
        <dbReference type="ARBA" id="ARBA00023015"/>
    </source>
</evidence>
<dbReference type="PANTHER" id="PTHR46179">
    <property type="entry name" value="ZINC FINGER PROTEIN"/>
    <property type="match status" value="1"/>
</dbReference>
<dbReference type="InterPro" id="IPR013087">
    <property type="entry name" value="Znf_C2H2_type"/>
</dbReference>
<dbReference type="GO" id="GO:0006357">
    <property type="term" value="P:regulation of transcription by RNA polymerase II"/>
    <property type="evidence" value="ECO:0007669"/>
    <property type="project" value="TreeGrafter"/>
</dbReference>
<evidence type="ECO:0000256" key="3">
    <source>
        <dbReference type="ARBA" id="ARBA00022771"/>
    </source>
</evidence>
<evidence type="ECO:0000256" key="4">
    <source>
        <dbReference type="ARBA" id="ARBA00022833"/>
    </source>
</evidence>
<dbReference type="HOGENOM" id="CLU_329078_0_0_1"/>
<evidence type="ECO:0000313" key="10">
    <source>
        <dbReference type="EMBL" id="EDS38315.1"/>
    </source>
</evidence>
<feature type="domain" description="C2H2-type" evidence="9">
    <location>
        <begin position="31"/>
        <end position="54"/>
    </location>
</feature>
<keyword evidence="3 8" id="KW-0863">Zinc-finger</keyword>
<dbReference type="AlphaFoldDB" id="B0X0S3"/>
<dbReference type="InterPro" id="IPR051061">
    <property type="entry name" value="Zinc_finger_trans_reg"/>
</dbReference>
<evidence type="ECO:0000256" key="2">
    <source>
        <dbReference type="ARBA" id="ARBA00022723"/>
    </source>
</evidence>
<dbReference type="VEuPathDB" id="VectorBase:CQUJHB001968"/>
<keyword evidence="5" id="KW-0805">Transcription regulation</keyword>
<dbReference type="OMA" id="CEASELT"/>
<evidence type="ECO:0000259" key="9">
    <source>
        <dbReference type="PROSITE" id="PS50157"/>
    </source>
</evidence>
<dbReference type="SUPFAM" id="SSF57667">
    <property type="entry name" value="beta-beta-alpha zinc fingers"/>
    <property type="match status" value="1"/>
</dbReference>
<protein>
    <recommendedName>
        <fullName evidence="9">C2H2-type domain-containing protein</fullName>
    </recommendedName>
</protein>
<dbReference type="EnsemblMetazoa" id="CPIJ012547-RA">
    <property type="protein sequence ID" value="CPIJ012547-PA"/>
    <property type="gene ID" value="CPIJ012547"/>
</dbReference>
<keyword evidence="4" id="KW-0862">Zinc</keyword>
<keyword evidence="12" id="KW-1185">Reference proteome</keyword>
<dbReference type="KEGG" id="cqu:CpipJ_CPIJ012547"/>
<proteinExistence type="predicted"/>
<dbReference type="PROSITE" id="PS00028">
    <property type="entry name" value="ZINC_FINGER_C2H2_1"/>
    <property type="match status" value="2"/>
</dbReference>
<name>B0X0S3_CULQU</name>
<accession>B0X0S3</accession>
<dbReference type="GO" id="GO:0005634">
    <property type="term" value="C:nucleus"/>
    <property type="evidence" value="ECO:0007669"/>
    <property type="project" value="UniProtKB-SubCell"/>
</dbReference>
<dbReference type="InterPro" id="IPR036236">
    <property type="entry name" value="Znf_C2H2_sf"/>
</dbReference>
<dbReference type="eggNOG" id="ENOG502RTJZ">
    <property type="taxonomic scope" value="Eukaryota"/>
</dbReference>
<evidence type="ECO:0000313" key="11">
    <source>
        <dbReference type="EnsemblMetazoa" id="CPIJ012547-PA"/>
    </source>
</evidence>
<evidence type="ECO:0000256" key="6">
    <source>
        <dbReference type="ARBA" id="ARBA00023163"/>
    </source>
</evidence>
<reference evidence="11" key="2">
    <citation type="submission" date="2020-05" db="UniProtKB">
        <authorList>
            <consortium name="EnsemblMetazoa"/>
        </authorList>
    </citation>
    <scope>IDENTIFICATION</scope>
    <source>
        <strain evidence="11">JHB</strain>
    </source>
</reference>
<dbReference type="EMBL" id="DS232244">
    <property type="protein sequence ID" value="EDS38315.1"/>
    <property type="molecule type" value="Genomic_DNA"/>
</dbReference>
<keyword evidence="2" id="KW-0479">Metal-binding</keyword>
<keyword evidence="7" id="KW-0539">Nucleus</keyword>
<dbReference type="OrthoDB" id="8067731at2759"/>
<dbReference type="GO" id="GO:0008270">
    <property type="term" value="F:zinc ion binding"/>
    <property type="evidence" value="ECO:0007669"/>
    <property type="project" value="UniProtKB-KW"/>
</dbReference>
<reference evidence="10" key="1">
    <citation type="submission" date="2007-03" db="EMBL/GenBank/DDBJ databases">
        <title>Annotation of Culex pipiens quinquefasciatus.</title>
        <authorList>
            <consortium name="The Broad Institute Genome Sequencing Platform"/>
            <person name="Atkinson P.W."/>
            <person name="Hemingway J."/>
            <person name="Christensen B.M."/>
            <person name="Higgs S."/>
            <person name="Kodira C."/>
            <person name="Hannick L."/>
            <person name="Megy K."/>
            <person name="O'Leary S."/>
            <person name="Pearson M."/>
            <person name="Haas B.J."/>
            <person name="Mauceli E."/>
            <person name="Wortman J.R."/>
            <person name="Lee N.H."/>
            <person name="Guigo R."/>
            <person name="Stanke M."/>
            <person name="Alvarado L."/>
            <person name="Amedeo P."/>
            <person name="Antoine C.H."/>
            <person name="Arensburger P."/>
            <person name="Bidwell S.L."/>
            <person name="Crawford M."/>
            <person name="Camaro F."/>
            <person name="Devon K."/>
            <person name="Engels R."/>
            <person name="Hammond M."/>
            <person name="Howarth C."/>
            <person name="Koehrsen M."/>
            <person name="Lawson D."/>
            <person name="Montgomery P."/>
            <person name="Nene V."/>
            <person name="Nusbaum C."/>
            <person name="Puiu D."/>
            <person name="Romero-Severson J."/>
            <person name="Severson D.W."/>
            <person name="Shumway M."/>
            <person name="Sisk P."/>
            <person name="Stolte C."/>
            <person name="Zeng Q."/>
            <person name="Eisenstadt E."/>
            <person name="Fraser-Liggett C."/>
            <person name="Strausberg R."/>
            <person name="Galagan J."/>
            <person name="Birren B."/>
            <person name="Collins F.H."/>
        </authorList>
    </citation>
    <scope>NUCLEOTIDE SEQUENCE [LARGE SCALE GENOMIC DNA]</scope>
    <source>
        <strain evidence="10">JHB</strain>
    </source>
</reference>
<evidence type="ECO:0000256" key="7">
    <source>
        <dbReference type="ARBA" id="ARBA00023242"/>
    </source>
</evidence>
<keyword evidence="6" id="KW-0804">Transcription</keyword>
<dbReference type="InParanoid" id="B0X0S3"/>
<gene>
    <name evidence="11" type="primary">6045972</name>
    <name evidence="10" type="ORF">CpipJ_CPIJ012547</name>
</gene>
<organism>
    <name type="scientific">Culex quinquefasciatus</name>
    <name type="common">Southern house mosquito</name>
    <name type="synonym">Culex pungens</name>
    <dbReference type="NCBI Taxonomy" id="7176"/>
    <lineage>
        <taxon>Eukaryota</taxon>
        <taxon>Metazoa</taxon>
        <taxon>Ecdysozoa</taxon>
        <taxon>Arthropoda</taxon>
        <taxon>Hexapoda</taxon>
        <taxon>Insecta</taxon>
        <taxon>Pterygota</taxon>
        <taxon>Neoptera</taxon>
        <taxon>Endopterygota</taxon>
        <taxon>Diptera</taxon>
        <taxon>Nematocera</taxon>
        <taxon>Culicoidea</taxon>
        <taxon>Culicidae</taxon>
        <taxon>Culicinae</taxon>
        <taxon>Culicini</taxon>
        <taxon>Culex</taxon>
        <taxon>Culex</taxon>
    </lineage>
</organism>
<evidence type="ECO:0000256" key="8">
    <source>
        <dbReference type="PROSITE-ProRule" id="PRU00042"/>
    </source>
</evidence>
<evidence type="ECO:0000313" key="12">
    <source>
        <dbReference type="Proteomes" id="UP000002320"/>
    </source>
</evidence>